<dbReference type="Gene3D" id="3.90.1720.10">
    <property type="entry name" value="endopeptidase domain like (from Nostoc punctiforme)"/>
    <property type="match status" value="1"/>
</dbReference>
<feature type="domain" description="NlpC/P60" evidence="5">
    <location>
        <begin position="231"/>
        <end position="373"/>
    </location>
</feature>
<dbReference type="SUPFAM" id="SSF54001">
    <property type="entry name" value="Cysteine proteinases"/>
    <property type="match status" value="1"/>
</dbReference>
<name>A0A1H9ERF9_9PSEU</name>
<evidence type="ECO:0000256" key="1">
    <source>
        <dbReference type="ARBA" id="ARBA00007074"/>
    </source>
</evidence>
<evidence type="ECO:0000313" key="6">
    <source>
        <dbReference type="EMBL" id="SEQ28281.1"/>
    </source>
</evidence>
<protein>
    <submittedName>
        <fullName evidence="6">Cell wall-associated hydrolase, NlpC family</fullName>
    </submittedName>
</protein>
<dbReference type="Proteomes" id="UP000199028">
    <property type="component" value="Unassembled WGS sequence"/>
</dbReference>
<proteinExistence type="inferred from homology"/>
<evidence type="ECO:0000313" key="7">
    <source>
        <dbReference type="Proteomes" id="UP000199028"/>
    </source>
</evidence>
<evidence type="ECO:0000259" key="5">
    <source>
        <dbReference type="PROSITE" id="PS51935"/>
    </source>
</evidence>
<evidence type="ECO:0000256" key="3">
    <source>
        <dbReference type="ARBA" id="ARBA00022801"/>
    </source>
</evidence>
<dbReference type="EMBL" id="FOFT01000002">
    <property type="protein sequence ID" value="SEQ28281.1"/>
    <property type="molecule type" value="Genomic_DNA"/>
</dbReference>
<dbReference type="GO" id="GO:0008234">
    <property type="term" value="F:cysteine-type peptidase activity"/>
    <property type="evidence" value="ECO:0007669"/>
    <property type="project" value="UniProtKB-KW"/>
</dbReference>
<dbReference type="PANTHER" id="PTHR47359:SF3">
    <property type="entry name" value="NLP_P60 DOMAIN-CONTAINING PROTEIN-RELATED"/>
    <property type="match status" value="1"/>
</dbReference>
<dbReference type="InterPro" id="IPR000064">
    <property type="entry name" value="NLP_P60_dom"/>
</dbReference>
<evidence type="ECO:0000256" key="4">
    <source>
        <dbReference type="ARBA" id="ARBA00022807"/>
    </source>
</evidence>
<reference evidence="7" key="1">
    <citation type="submission" date="2016-10" db="EMBL/GenBank/DDBJ databases">
        <authorList>
            <person name="Varghese N."/>
            <person name="Submissions S."/>
        </authorList>
    </citation>
    <scope>NUCLEOTIDE SEQUENCE [LARGE SCALE GENOMIC DNA]</scope>
    <source>
        <strain evidence="7">CGMCC 4.578</strain>
    </source>
</reference>
<comment type="similarity">
    <text evidence="1">Belongs to the peptidase C40 family.</text>
</comment>
<dbReference type="PROSITE" id="PS51935">
    <property type="entry name" value="NLPC_P60"/>
    <property type="match status" value="1"/>
</dbReference>
<keyword evidence="4" id="KW-0788">Thiol protease</keyword>
<evidence type="ECO:0000256" key="2">
    <source>
        <dbReference type="ARBA" id="ARBA00022670"/>
    </source>
</evidence>
<dbReference type="PANTHER" id="PTHR47359">
    <property type="entry name" value="PEPTIDOGLYCAN DL-ENDOPEPTIDASE CWLO"/>
    <property type="match status" value="1"/>
</dbReference>
<keyword evidence="3 6" id="KW-0378">Hydrolase</keyword>
<dbReference type="InterPro" id="IPR051794">
    <property type="entry name" value="PG_Endopeptidase_C40"/>
</dbReference>
<dbReference type="GO" id="GO:0006508">
    <property type="term" value="P:proteolysis"/>
    <property type="evidence" value="ECO:0007669"/>
    <property type="project" value="UniProtKB-KW"/>
</dbReference>
<dbReference type="RefSeq" id="WP_090063687.1">
    <property type="nucleotide sequence ID" value="NZ_FOFT01000002.1"/>
</dbReference>
<accession>A0A1H9ERF9</accession>
<keyword evidence="7" id="KW-1185">Reference proteome</keyword>
<keyword evidence="2" id="KW-0645">Protease</keyword>
<dbReference type="AlphaFoldDB" id="A0A1H9ERF9"/>
<dbReference type="Pfam" id="PF00877">
    <property type="entry name" value="NLPC_P60"/>
    <property type="match status" value="1"/>
</dbReference>
<organism evidence="6 7">
    <name type="scientific">Lentzea flaviverrucosa</name>
    <dbReference type="NCBI Taxonomy" id="200379"/>
    <lineage>
        <taxon>Bacteria</taxon>
        <taxon>Bacillati</taxon>
        <taxon>Actinomycetota</taxon>
        <taxon>Actinomycetes</taxon>
        <taxon>Pseudonocardiales</taxon>
        <taxon>Pseudonocardiaceae</taxon>
        <taxon>Lentzea</taxon>
    </lineage>
</organism>
<dbReference type="InterPro" id="IPR038765">
    <property type="entry name" value="Papain-like_cys_pep_sf"/>
</dbReference>
<gene>
    <name evidence="6" type="ORF">SAMN05216195_10252</name>
</gene>
<dbReference type="OrthoDB" id="5496837at2"/>
<sequence length="373" mass="38898">MAKLLLIPLAALAGAMLLVLVLLQPRRADADAIIPPATCQVPGTGPSTPAPPQGGSFAGVTLSPTQTTTVQQILGVAKAMDITRRGAVVALQAGMQESTLNPLARNGNAVGVFQQIAPGPWNAYVGYDRTDAAAASKGFFTVLLKRAPGYETDARSNHELAEDVERSGEGWRYQRHQPFAEAVVAALYDGSGPPLDCADRSFKGRIQVTVTGSDVTLPPEAGVVGVVHAASPQVATAIAAGLSWLGITYSWGGGNADGPTKGVRDGGVADSHGDYNKVGFDCSGLTLYAYAQAGVQIIRPSDAQLTRAKLVVPFTQARAGDLLFWGTHHVAMYLGQINGQHLMLEAPQSGDVVKVSKVRTGGDFRNVGARPVP</sequence>